<organism evidence="3 4">
    <name type="scientific">Roseburia intestinalis</name>
    <dbReference type="NCBI Taxonomy" id="166486"/>
    <lineage>
        <taxon>Bacteria</taxon>
        <taxon>Bacillati</taxon>
        <taxon>Bacillota</taxon>
        <taxon>Clostridia</taxon>
        <taxon>Lachnospirales</taxon>
        <taxon>Lachnospiraceae</taxon>
        <taxon>Roseburia</taxon>
    </lineage>
</organism>
<evidence type="ECO:0000313" key="4">
    <source>
        <dbReference type="Proteomes" id="UP000283513"/>
    </source>
</evidence>
<evidence type="ECO:0000259" key="2">
    <source>
        <dbReference type="Pfam" id="PF23343"/>
    </source>
</evidence>
<dbReference type="Pfam" id="PF23343">
    <property type="entry name" value="REP_ORF2-G2P"/>
    <property type="match status" value="1"/>
</dbReference>
<dbReference type="Proteomes" id="UP000283513">
    <property type="component" value="Unassembled WGS sequence"/>
</dbReference>
<sequence length="312" mass="36535">MAEHFKLEITNRSTKITTWTGVSDDFANEYKERLGVDDSLPDDYIPAPMSDALKTVLNPPPPENADKDKPNENQIVSKSSAKKNDGKYAKYNYAKRVKKRRSTFRTLAYINFRTPNVQFVTLTFDTRIFDNANDLQTCHKAFQKFIKRIRHQYDDFRYLAVFSRQTNKNWHYHMICNFDETVSGKTIHDLWTYGIVHNTVLTKYDEFDTKVSYCIDNMESVSWDELQGEKGYLNSKGLQNKIVLRSWNEKEADMAYEYLRQILQSDDIPYPLHSVNKKDKLPSPFKSYDINYLVSHKGFAELFDPPVVAKKK</sequence>
<proteinExistence type="predicted"/>
<protein>
    <recommendedName>
        <fullName evidence="2">Replication-associated protein ORF2/G2P domain-containing protein</fullName>
    </recommendedName>
</protein>
<feature type="domain" description="Replication-associated protein ORF2/G2P" evidence="2">
    <location>
        <begin position="119"/>
        <end position="215"/>
    </location>
</feature>
<gene>
    <name evidence="3" type="ORF">DW856_14475</name>
</gene>
<dbReference type="InterPro" id="IPR056906">
    <property type="entry name" value="ORF2/G2P_dom"/>
</dbReference>
<dbReference type="EMBL" id="QSHO01000013">
    <property type="protein sequence ID" value="RHC15238.1"/>
    <property type="molecule type" value="Genomic_DNA"/>
</dbReference>
<evidence type="ECO:0000256" key="1">
    <source>
        <dbReference type="SAM" id="MobiDB-lite"/>
    </source>
</evidence>
<accession>A0A413Z1V0</accession>
<evidence type="ECO:0000313" key="3">
    <source>
        <dbReference type="EMBL" id="RHC15238.1"/>
    </source>
</evidence>
<dbReference type="AlphaFoldDB" id="A0A413Z1V0"/>
<name>A0A413Z1V0_9FIRM</name>
<comment type="caution">
    <text evidence="3">The sequence shown here is derived from an EMBL/GenBank/DDBJ whole genome shotgun (WGS) entry which is preliminary data.</text>
</comment>
<reference evidence="3 4" key="1">
    <citation type="submission" date="2018-08" db="EMBL/GenBank/DDBJ databases">
        <title>A genome reference for cultivated species of the human gut microbiota.</title>
        <authorList>
            <person name="Zou Y."/>
            <person name="Xue W."/>
            <person name="Luo G."/>
        </authorList>
    </citation>
    <scope>NUCLEOTIDE SEQUENCE [LARGE SCALE GENOMIC DNA]</scope>
    <source>
        <strain evidence="3 4">AM37-1AC</strain>
    </source>
</reference>
<dbReference type="RefSeq" id="WP_118598617.1">
    <property type="nucleotide sequence ID" value="NZ_QSHO01000013.1"/>
</dbReference>
<feature type="region of interest" description="Disordered" evidence="1">
    <location>
        <begin position="58"/>
        <end position="83"/>
    </location>
</feature>